<comment type="caution">
    <text evidence="16">The sequence shown here is derived from an EMBL/GenBank/DDBJ whole genome shotgun (WGS) entry which is preliminary data.</text>
</comment>
<dbReference type="GO" id="GO:0009344">
    <property type="term" value="C:nitrite reductase complex [NAD(P)H]"/>
    <property type="evidence" value="ECO:0007669"/>
    <property type="project" value="TreeGrafter"/>
</dbReference>
<dbReference type="InterPro" id="IPR036922">
    <property type="entry name" value="Rieske_2Fe-2S_sf"/>
</dbReference>
<keyword evidence="3" id="KW-0001">2Fe-2S</keyword>
<comment type="catalytic activity">
    <reaction evidence="10">
        <text>NH4(+) + 3 NAD(+) + 2 H2O = nitrite + 3 NADH + 5 H(+)</text>
        <dbReference type="Rhea" id="RHEA:24628"/>
        <dbReference type="ChEBI" id="CHEBI:15377"/>
        <dbReference type="ChEBI" id="CHEBI:15378"/>
        <dbReference type="ChEBI" id="CHEBI:16301"/>
        <dbReference type="ChEBI" id="CHEBI:28938"/>
        <dbReference type="ChEBI" id="CHEBI:57540"/>
        <dbReference type="ChEBI" id="CHEBI:57945"/>
        <dbReference type="EC" id="1.7.1.15"/>
    </reaction>
</comment>
<dbReference type="FunFam" id="2.102.10.10:FF:000002">
    <property type="entry name" value="Nitrite reductase [NAD(P)H] small subunit"/>
    <property type="match status" value="1"/>
</dbReference>
<dbReference type="PROSITE" id="PS51296">
    <property type="entry name" value="RIESKE"/>
    <property type="match status" value="1"/>
</dbReference>
<keyword evidence="5 16" id="KW-0560">Oxidoreductase</keyword>
<name>A0A841GGB9_9GAMM</name>
<feature type="domain" description="Rieske" evidence="15">
    <location>
        <begin position="4"/>
        <end position="105"/>
    </location>
</feature>
<dbReference type="AlphaFoldDB" id="A0A841GGB9"/>
<dbReference type="Pfam" id="PF13806">
    <property type="entry name" value="Rieske_2"/>
    <property type="match status" value="1"/>
</dbReference>
<dbReference type="NCBIfam" id="NF007066">
    <property type="entry name" value="PRK09511.1"/>
    <property type="match status" value="1"/>
</dbReference>
<evidence type="ECO:0000256" key="2">
    <source>
        <dbReference type="ARBA" id="ARBA00022490"/>
    </source>
</evidence>
<keyword evidence="9" id="KW-0534">Nitrate assimilation</keyword>
<comment type="subunit">
    <text evidence="12">Associates with NirB.</text>
</comment>
<dbReference type="PANTHER" id="PTHR40562:SF1">
    <property type="entry name" value="NITRITE REDUCTASE (NADH) SMALL SUBUNIT"/>
    <property type="match status" value="1"/>
</dbReference>
<dbReference type="EMBL" id="JACHGR010000001">
    <property type="protein sequence ID" value="MBB6054395.1"/>
    <property type="molecule type" value="Genomic_DNA"/>
</dbReference>
<comment type="function">
    <text evidence="11">Required for activity of the reductase.</text>
</comment>
<evidence type="ECO:0000256" key="7">
    <source>
        <dbReference type="ARBA" id="ARBA00023014"/>
    </source>
</evidence>
<dbReference type="SUPFAM" id="SSF50022">
    <property type="entry name" value="ISP domain"/>
    <property type="match status" value="1"/>
</dbReference>
<evidence type="ECO:0000256" key="13">
    <source>
        <dbReference type="ARBA" id="ARBA00066506"/>
    </source>
</evidence>
<reference evidence="16 17" key="1">
    <citation type="submission" date="2020-08" db="EMBL/GenBank/DDBJ databases">
        <title>Genomic Encyclopedia of Type Strains, Phase IV (KMG-IV): sequencing the most valuable type-strain genomes for metagenomic binning, comparative biology and taxonomic classification.</title>
        <authorList>
            <person name="Goeker M."/>
        </authorList>
    </citation>
    <scope>NUCLEOTIDE SEQUENCE [LARGE SCALE GENOMIC DNA]</scope>
    <source>
        <strain evidence="16 17">DSM 22975</strain>
    </source>
</reference>
<dbReference type="GO" id="GO:0046872">
    <property type="term" value="F:metal ion binding"/>
    <property type="evidence" value="ECO:0007669"/>
    <property type="project" value="UniProtKB-KW"/>
</dbReference>
<sequence length="109" mass="12122">MSWTDICALTDIIPGTGVCALLGTHQVAIFRPQEDEQVYAIDNVDPFYQASVLSRGILADLHNEWYVASPLKKQHFRLKDGVCLENTGFSVPAYAVRVNNGRVELKESV</sequence>
<evidence type="ECO:0000256" key="6">
    <source>
        <dbReference type="ARBA" id="ARBA00023004"/>
    </source>
</evidence>
<evidence type="ECO:0000256" key="10">
    <source>
        <dbReference type="ARBA" id="ARBA00050150"/>
    </source>
</evidence>
<dbReference type="PROSITE" id="PS51300">
    <property type="entry name" value="NIRD"/>
    <property type="match status" value="1"/>
</dbReference>
<evidence type="ECO:0000256" key="14">
    <source>
        <dbReference type="ARBA" id="ARBA00072071"/>
    </source>
</evidence>
<dbReference type="GO" id="GO:0042128">
    <property type="term" value="P:nitrate assimilation"/>
    <property type="evidence" value="ECO:0007669"/>
    <property type="project" value="UniProtKB-KW"/>
</dbReference>
<evidence type="ECO:0000256" key="12">
    <source>
        <dbReference type="ARBA" id="ARBA00065371"/>
    </source>
</evidence>
<dbReference type="GO" id="GO:0005737">
    <property type="term" value="C:cytoplasm"/>
    <property type="evidence" value="ECO:0007669"/>
    <property type="project" value="UniProtKB-SubCell"/>
</dbReference>
<protein>
    <recommendedName>
        <fullName evidence="14">Nitrite reductase (NADH) small subunit</fullName>
        <ecNumber evidence="13">1.7.1.15</ecNumber>
    </recommendedName>
</protein>
<evidence type="ECO:0000313" key="16">
    <source>
        <dbReference type="EMBL" id="MBB6054395.1"/>
    </source>
</evidence>
<dbReference type="GO" id="GO:0106316">
    <property type="term" value="F:nitrite reductase (NADH) activity"/>
    <property type="evidence" value="ECO:0007669"/>
    <property type="project" value="UniProtKB-EC"/>
</dbReference>
<comment type="subcellular location">
    <subcellularLocation>
        <location evidence="1">Cytoplasm</location>
    </subcellularLocation>
</comment>
<evidence type="ECO:0000313" key="17">
    <source>
        <dbReference type="Proteomes" id="UP000585721"/>
    </source>
</evidence>
<keyword evidence="17" id="KW-1185">Reference proteome</keyword>
<evidence type="ECO:0000256" key="8">
    <source>
        <dbReference type="ARBA" id="ARBA00023027"/>
    </source>
</evidence>
<keyword evidence="7" id="KW-0411">Iron-sulfur</keyword>
<evidence type="ECO:0000256" key="3">
    <source>
        <dbReference type="ARBA" id="ARBA00022714"/>
    </source>
</evidence>
<evidence type="ECO:0000256" key="5">
    <source>
        <dbReference type="ARBA" id="ARBA00023002"/>
    </source>
</evidence>
<dbReference type="RefSeq" id="WP_188025208.1">
    <property type="nucleotide sequence ID" value="NZ_JACHGR010000001.1"/>
</dbReference>
<evidence type="ECO:0000259" key="15">
    <source>
        <dbReference type="PROSITE" id="PS51296"/>
    </source>
</evidence>
<dbReference type="InterPro" id="IPR012748">
    <property type="entry name" value="Rieske-like_NirD"/>
</dbReference>
<dbReference type="InterPro" id="IPR017941">
    <property type="entry name" value="Rieske_2Fe-2S"/>
</dbReference>
<keyword evidence="4" id="KW-0479">Metal-binding</keyword>
<organism evidence="16 17">
    <name type="scientific">Tolumonas osonensis</name>
    <dbReference type="NCBI Taxonomy" id="675874"/>
    <lineage>
        <taxon>Bacteria</taxon>
        <taxon>Pseudomonadati</taxon>
        <taxon>Pseudomonadota</taxon>
        <taxon>Gammaproteobacteria</taxon>
        <taxon>Aeromonadales</taxon>
        <taxon>Aeromonadaceae</taxon>
        <taxon>Tolumonas</taxon>
    </lineage>
</organism>
<gene>
    <name evidence="16" type="ORF">HNR75_000260</name>
</gene>
<dbReference type="Gene3D" id="2.102.10.10">
    <property type="entry name" value="Rieske [2Fe-2S] iron-sulphur domain"/>
    <property type="match status" value="1"/>
</dbReference>
<keyword evidence="6" id="KW-0408">Iron</keyword>
<dbReference type="PANTHER" id="PTHR40562">
    <property type="match status" value="1"/>
</dbReference>
<dbReference type="InterPro" id="IPR017881">
    <property type="entry name" value="NirD"/>
</dbReference>
<dbReference type="CDD" id="cd03529">
    <property type="entry name" value="Rieske_NirD"/>
    <property type="match status" value="1"/>
</dbReference>
<evidence type="ECO:0000256" key="1">
    <source>
        <dbReference type="ARBA" id="ARBA00004496"/>
    </source>
</evidence>
<dbReference type="GO" id="GO:0051537">
    <property type="term" value="F:2 iron, 2 sulfur cluster binding"/>
    <property type="evidence" value="ECO:0007669"/>
    <property type="project" value="UniProtKB-KW"/>
</dbReference>
<keyword evidence="8" id="KW-0520">NAD</keyword>
<dbReference type="EC" id="1.7.1.15" evidence="13"/>
<dbReference type="NCBIfam" id="TIGR02378">
    <property type="entry name" value="nirD_assim_sml"/>
    <property type="match status" value="1"/>
</dbReference>
<accession>A0A841GGB9</accession>
<proteinExistence type="predicted"/>
<keyword evidence="2" id="KW-0963">Cytoplasm</keyword>
<dbReference type="Proteomes" id="UP000585721">
    <property type="component" value="Unassembled WGS sequence"/>
</dbReference>
<evidence type="ECO:0000256" key="9">
    <source>
        <dbReference type="ARBA" id="ARBA00023063"/>
    </source>
</evidence>
<evidence type="ECO:0000256" key="11">
    <source>
        <dbReference type="ARBA" id="ARBA00059104"/>
    </source>
</evidence>
<evidence type="ECO:0000256" key="4">
    <source>
        <dbReference type="ARBA" id="ARBA00022723"/>
    </source>
</evidence>